<evidence type="ECO:0000313" key="2">
    <source>
        <dbReference type="EMBL" id="KIL54028.1"/>
    </source>
</evidence>
<dbReference type="InterPro" id="IPR040521">
    <property type="entry name" value="KDZ"/>
</dbReference>
<dbReference type="EMBL" id="KN819013">
    <property type="protein sequence ID" value="KIL54028.1"/>
    <property type="molecule type" value="Genomic_DNA"/>
</dbReference>
<gene>
    <name evidence="2" type="ORF">M378DRAFT_93240</name>
</gene>
<proteinExistence type="predicted"/>
<dbReference type="Pfam" id="PF18758">
    <property type="entry name" value="KDZ"/>
    <property type="match status" value="1"/>
</dbReference>
<dbReference type="InParanoid" id="A0A0C2WDD7"/>
<dbReference type="OrthoDB" id="2505969at2759"/>
<dbReference type="PANTHER" id="PTHR33096:SF1">
    <property type="entry name" value="CXC1-LIKE CYSTEINE CLUSTER ASSOCIATED WITH KDZ TRANSPOSASES DOMAIN-CONTAINING PROTEIN"/>
    <property type="match status" value="1"/>
</dbReference>
<feature type="region of interest" description="Disordered" evidence="1">
    <location>
        <begin position="186"/>
        <end position="211"/>
    </location>
</feature>
<dbReference type="STRING" id="946122.A0A0C2WDD7"/>
<evidence type="ECO:0000313" key="3">
    <source>
        <dbReference type="Proteomes" id="UP000054549"/>
    </source>
</evidence>
<protein>
    <recommendedName>
        <fullName evidence="4">CxC1-like cysteine cluster associated with KDZ transposases domain-containing protein</fullName>
    </recommendedName>
</protein>
<feature type="compositionally biased region" description="Basic and acidic residues" evidence="1">
    <location>
        <begin position="186"/>
        <end position="197"/>
    </location>
</feature>
<keyword evidence="3" id="KW-1185">Reference proteome</keyword>
<evidence type="ECO:0000256" key="1">
    <source>
        <dbReference type="SAM" id="MobiDB-lite"/>
    </source>
</evidence>
<dbReference type="HOGENOM" id="CLU_013084_3_3_1"/>
<evidence type="ECO:0008006" key="4">
    <source>
        <dbReference type="Google" id="ProtNLM"/>
    </source>
</evidence>
<reference evidence="2 3" key="1">
    <citation type="submission" date="2014-04" db="EMBL/GenBank/DDBJ databases">
        <title>Evolutionary Origins and Diversification of the Mycorrhizal Mutualists.</title>
        <authorList>
            <consortium name="DOE Joint Genome Institute"/>
            <consortium name="Mycorrhizal Genomics Consortium"/>
            <person name="Kohler A."/>
            <person name="Kuo A."/>
            <person name="Nagy L.G."/>
            <person name="Floudas D."/>
            <person name="Copeland A."/>
            <person name="Barry K.W."/>
            <person name="Cichocki N."/>
            <person name="Veneault-Fourrey C."/>
            <person name="LaButti K."/>
            <person name="Lindquist E.A."/>
            <person name="Lipzen A."/>
            <person name="Lundell T."/>
            <person name="Morin E."/>
            <person name="Murat C."/>
            <person name="Riley R."/>
            <person name="Ohm R."/>
            <person name="Sun H."/>
            <person name="Tunlid A."/>
            <person name="Henrissat B."/>
            <person name="Grigoriev I.V."/>
            <person name="Hibbett D.S."/>
            <person name="Martin F."/>
        </authorList>
    </citation>
    <scope>NUCLEOTIDE SEQUENCE [LARGE SCALE GENOMIC DNA]</scope>
    <source>
        <strain evidence="2 3">Koide BX008</strain>
    </source>
</reference>
<name>A0A0C2WDD7_AMAMK</name>
<accession>A0A0C2WDD7</accession>
<dbReference type="PANTHER" id="PTHR33096">
    <property type="entry name" value="CXC2 DOMAIN-CONTAINING PROTEIN"/>
    <property type="match status" value="1"/>
</dbReference>
<dbReference type="Proteomes" id="UP000054549">
    <property type="component" value="Unassembled WGS sequence"/>
</dbReference>
<feature type="compositionally biased region" description="Acidic residues" evidence="1">
    <location>
        <begin position="198"/>
        <end position="211"/>
    </location>
</feature>
<organism evidence="2 3">
    <name type="scientific">Amanita muscaria (strain Koide BX008)</name>
    <dbReference type="NCBI Taxonomy" id="946122"/>
    <lineage>
        <taxon>Eukaryota</taxon>
        <taxon>Fungi</taxon>
        <taxon>Dikarya</taxon>
        <taxon>Basidiomycota</taxon>
        <taxon>Agaricomycotina</taxon>
        <taxon>Agaricomycetes</taxon>
        <taxon>Agaricomycetidae</taxon>
        <taxon>Agaricales</taxon>
        <taxon>Pluteineae</taxon>
        <taxon>Amanitaceae</taxon>
        <taxon>Amanita</taxon>
    </lineage>
</organism>
<feature type="non-terminal residue" evidence="2">
    <location>
        <position position="262"/>
    </location>
</feature>
<sequence>MVLTYQYILVQHETTFLSPPGDKYVNETLLHHGYLDSSPLQPTLAFSIRTLAAYRQAHRTCPRFSIEAQCKMLCHLHNEPYFPYLSVQFSNTYDAYLHLCRQVDLQINESLGYTASKRLIHSCPPCFYKLKDEPELEFACLVSIDGNNSLKHLGMAVHNVNDRLDTRSVISDRWLSPEEVDQFKDEVPSHSMKKIDDDASANDDWEDEDETSGIPCVQRWRNAGPEERKRMFALFDESGIFIATCRHRVVLSICDMIKSGEL</sequence>
<dbReference type="AlphaFoldDB" id="A0A0C2WDD7"/>